<dbReference type="Gene3D" id="3.90.870.50">
    <property type="match status" value="1"/>
</dbReference>
<dbReference type="InterPro" id="IPR017945">
    <property type="entry name" value="DHBP_synth_RibB-like_a/b_dom"/>
</dbReference>
<evidence type="ECO:0000313" key="13">
    <source>
        <dbReference type="Proteomes" id="UP000000739"/>
    </source>
</evidence>
<dbReference type="EMBL" id="CP001322">
    <property type="protein sequence ID" value="ACL03708.1"/>
    <property type="molecule type" value="Genomic_DNA"/>
</dbReference>
<dbReference type="Pfam" id="PF17788">
    <property type="entry name" value="HypF_C"/>
    <property type="match status" value="1"/>
</dbReference>
<dbReference type="InterPro" id="IPR051060">
    <property type="entry name" value="Carbamoyltrans_HypF-like"/>
</dbReference>
<dbReference type="Proteomes" id="UP000000739">
    <property type="component" value="Chromosome"/>
</dbReference>
<dbReference type="AlphaFoldDB" id="B8FG28"/>
<dbReference type="eggNOG" id="COG0068">
    <property type="taxonomic scope" value="Bacteria"/>
</dbReference>
<dbReference type="GO" id="GO:0003725">
    <property type="term" value="F:double-stranded RNA binding"/>
    <property type="evidence" value="ECO:0007669"/>
    <property type="project" value="InterPro"/>
</dbReference>
<dbReference type="KEGG" id="dal:Dalk_2012"/>
<evidence type="ECO:0000256" key="8">
    <source>
        <dbReference type="PIRNR" id="PIRNR006256"/>
    </source>
</evidence>
<dbReference type="InterPro" id="IPR036046">
    <property type="entry name" value="Acylphosphatase-like_dom_sf"/>
</dbReference>
<dbReference type="InterPro" id="IPR001792">
    <property type="entry name" value="Acylphosphatase-like_dom"/>
</dbReference>
<feature type="domain" description="YrdC-like" evidence="11">
    <location>
        <begin position="203"/>
        <end position="388"/>
    </location>
</feature>
<dbReference type="Pfam" id="PF07503">
    <property type="entry name" value="zf-HYPF"/>
    <property type="match status" value="2"/>
</dbReference>
<comment type="similarity">
    <text evidence="2 8">Belongs to the carbamoyltransferase HypF family.</text>
</comment>
<feature type="active site" evidence="9">
    <location>
        <position position="40"/>
    </location>
</feature>
<sequence length="757" mass="82559">MAKTIIAKEIAVGGIVQGIGFRPFIYQLAERFGLTGEVSNTSAGVHILLEGSPQGMDGFLRDLQARPPALAVLTRVEAQETAPRGFTRFTITKSEAGPARATLISPDVSICQDCLKELFDPADRRYLYPFINCTNCGPRYTIINDIPYDRPKTSMAGFTMCPDCQAEYDDPADRRFHAQPNACPVCGPKVELLDNQGRPVPCRNPLARAGELLKQGRILAIKGLGGFHLAADAGNSQAVSLLRRRKLREEKPLAVMVLDVDAARELAEVGPEEEALLMGFRRPIVLLKKRAPEALAPEVAPSNRNLGVMLPYTPMHYVLMQHSPNALVMTSGNLSEEPICIDNQDALNRLGNIADFFLVHNRDIYLRSDDSIVRRGAGETRFIRRSRGYVPTPVFLKNKAPHILACGALLKNTVCLTRGDQAFVSQHVGDLENLETLEFFRLTIDHLKRILDIEPQAVAHDMHPDYLSTVFAKELGLPRVEVQHHHAHIASCMAENQVEGQVIGVALDGTGLGTDRAIWGGEVLLCGMKDFHRAAHLSYTPMPGGNKAVKEPWRMAVSHLKGAFGKAFLDIRLPLLDTVSCTGIQTIDQMIDRAINAPLTSSTGRLFDAVAAITGLRFNASYDGQAAMELEMAADPRADKPYEWAVTGEDPMEILTAPIIRGAALDVEKGRPTAEVAGRFHASLIQAFAHVCQVLRTQTGVRQVALSGGSFQNALLLSGLIRELESRGFKVFTHKICPVNDGGLSLGQAMVAAASIT</sequence>
<accession>B8FG28</accession>
<proteinExistence type="inferred from homology"/>
<dbReference type="GO" id="GO:0016874">
    <property type="term" value="F:ligase activity"/>
    <property type="evidence" value="ECO:0007669"/>
    <property type="project" value="UniProtKB-UniRule"/>
</dbReference>
<dbReference type="NCBIfam" id="TIGR00143">
    <property type="entry name" value="hypF"/>
    <property type="match status" value="1"/>
</dbReference>
<evidence type="ECO:0000256" key="9">
    <source>
        <dbReference type="PROSITE-ProRule" id="PRU00520"/>
    </source>
</evidence>
<keyword evidence="13" id="KW-1185">Reference proteome</keyword>
<dbReference type="Gene3D" id="3.30.420.40">
    <property type="match status" value="1"/>
</dbReference>
<name>B8FG28_DESAL</name>
<evidence type="ECO:0000256" key="4">
    <source>
        <dbReference type="ARBA" id="ARBA00022723"/>
    </source>
</evidence>
<dbReference type="EC" id="6.2.-.-" evidence="8"/>
<dbReference type="SUPFAM" id="SSF54975">
    <property type="entry name" value="Acylphosphatase/BLUF domain-like"/>
    <property type="match status" value="1"/>
</dbReference>
<dbReference type="InterPro" id="IPR004421">
    <property type="entry name" value="Carbamoyltransferase_HypF"/>
</dbReference>
<comment type="catalytic activity">
    <reaction evidence="9">
        <text>an acyl phosphate + H2O = a carboxylate + phosphate + H(+)</text>
        <dbReference type="Rhea" id="RHEA:14965"/>
        <dbReference type="ChEBI" id="CHEBI:15377"/>
        <dbReference type="ChEBI" id="CHEBI:15378"/>
        <dbReference type="ChEBI" id="CHEBI:29067"/>
        <dbReference type="ChEBI" id="CHEBI:43474"/>
        <dbReference type="ChEBI" id="CHEBI:59918"/>
        <dbReference type="EC" id="3.6.1.7"/>
    </reaction>
</comment>
<evidence type="ECO:0000256" key="7">
    <source>
        <dbReference type="ARBA" id="ARBA00048220"/>
    </source>
</evidence>
<dbReference type="Pfam" id="PF01300">
    <property type="entry name" value="Sua5_yciO_yrdC"/>
    <property type="match status" value="1"/>
</dbReference>
<comment type="pathway">
    <text evidence="1">Protein modification; [NiFe] hydrogenase maturation.</text>
</comment>
<evidence type="ECO:0000256" key="6">
    <source>
        <dbReference type="ARBA" id="ARBA00022833"/>
    </source>
</evidence>
<feature type="active site" evidence="9">
    <location>
        <position position="22"/>
    </location>
</feature>
<dbReference type="PROSITE" id="PS51160">
    <property type="entry name" value="ACYLPHOSPHATASE_3"/>
    <property type="match status" value="1"/>
</dbReference>
<dbReference type="Pfam" id="PF22521">
    <property type="entry name" value="HypF_C_2"/>
    <property type="match status" value="1"/>
</dbReference>
<dbReference type="GO" id="GO:0016743">
    <property type="term" value="F:carboxyl- or carbamoyltransferase activity"/>
    <property type="evidence" value="ECO:0007669"/>
    <property type="project" value="UniProtKB-UniRule"/>
</dbReference>
<dbReference type="FunFam" id="3.30.420.40:FF:000124">
    <property type="entry name" value="Carbamoyltransferase HypF"/>
    <property type="match status" value="1"/>
</dbReference>
<dbReference type="GO" id="GO:0003998">
    <property type="term" value="F:acylphosphatase activity"/>
    <property type="evidence" value="ECO:0007669"/>
    <property type="project" value="UniProtKB-EC"/>
</dbReference>
<organism evidence="12 13">
    <name type="scientific">Desulfatibacillum aliphaticivorans</name>
    <dbReference type="NCBI Taxonomy" id="218208"/>
    <lineage>
        <taxon>Bacteria</taxon>
        <taxon>Pseudomonadati</taxon>
        <taxon>Thermodesulfobacteriota</taxon>
        <taxon>Desulfobacteria</taxon>
        <taxon>Desulfobacterales</taxon>
        <taxon>Desulfatibacillaceae</taxon>
        <taxon>Desulfatibacillum</taxon>
    </lineage>
</organism>
<evidence type="ECO:0000256" key="3">
    <source>
        <dbReference type="ARBA" id="ARBA00022598"/>
    </source>
</evidence>
<dbReference type="PANTHER" id="PTHR42959:SF1">
    <property type="entry name" value="CARBAMOYLTRANSFERASE HYPF"/>
    <property type="match status" value="1"/>
</dbReference>
<dbReference type="GO" id="GO:0051604">
    <property type="term" value="P:protein maturation"/>
    <property type="evidence" value="ECO:0007669"/>
    <property type="project" value="TreeGrafter"/>
</dbReference>
<evidence type="ECO:0000256" key="1">
    <source>
        <dbReference type="ARBA" id="ARBA00004711"/>
    </source>
</evidence>
<evidence type="ECO:0000256" key="5">
    <source>
        <dbReference type="ARBA" id="ARBA00022771"/>
    </source>
</evidence>
<dbReference type="InterPro" id="IPR041440">
    <property type="entry name" value="HypF_C"/>
</dbReference>
<dbReference type="PROSITE" id="PS51163">
    <property type="entry name" value="YRDC"/>
    <property type="match status" value="1"/>
</dbReference>
<dbReference type="SUPFAM" id="SSF55821">
    <property type="entry name" value="YrdC/RibB"/>
    <property type="match status" value="1"/>
</dbReference>
<dbReference type="RefSeq" id="WP_012611137.1">
    <property type="nucleotide sequence ID" value="NC_011768.1"/>
</dbReference>
<dbReference type="UniPathway" id="UPA00335"/>
<keyword evidence="3" id="KW-0436">Ligase</keyword>
<dbReference type="PANTHER" id="PTHR42959">
    <property type="entry name" value="CARBAMOYLTRANSFERASE"/>
    <property type="match status" value="1"/>
</dbReference>
<dbReference type="InterPro" id="IPR006070">
    <property type="entry name" value="Sua5-like_dom"/>
</dbReference>
<dbReference type="HOGENOM" id="CLU_009164_0_0_7"/>
<dbReference type="Gene3D" id="3.30.110.120">
    <property type="match status" value="1"/>
</dbReference>
<keyword evidence="9" id="KW-0378">Hydrolase</keyword>
<reference evidence="12 13" key="1">
    <citation type="journal article" date="2012" name="Environ. Microbiol.">
        <title>The genome sequence of Desulfatibacillum alkenivorans AK-01: a blueprint for anaerobic alkane oxidation.</title>
        <authorList>
            <person name="Callaghan A.V."/>
            <person name="Morris B.E."/>
            <person name="Pereira I.A."/>
            <person name="McInerney M.J."/>
            <person name="Austin R.N."/>
            <person name="Groves J.T."/>
            <person name="Kukor J.J."/>
            <person name="Suflita J.M."/>
            <person name="Young L.Y."/>
            <person name="Zylstra G.J."/>
            <person name="Wawrik B."/>
        </authorList>
    </citation>
    <scope>NUCLEOTIDE SEQUENCE [LARGE SCALE GENOMIC DNA]</scope>
    <source>
        <strain evidence="12 13">AK-01</strain>
    </source>
</reference>
<dbReference type="InterPro" id="IPR011125">
    <property type="entry name" value="Znf_HypF"/>
</dbReference>
<comment type="catalytic activity">
    <reaction evidence="7">
        <text>C-terminal L-cysteinyl-[HypE protein] + carbamoyl phosphate + ATP + H2O = C-terminal S-carboxamide-L-cysteinyl-[HypE protein] + AMP + phosphate + diphosphate + H(+)</text>
        <dbReference type="Rhea" id="RHEA:55636"/>
        <dbReference type="Rhea" id="RHEA-COMP:14247"/>
        <dbReference type="Rhea" id="RHEA-COMP:14392"/>
        <dbReference type="ChEBI" id="CHEBI:15377"/>
        <dbReference type="ChEBI" id="CHEBI:15378"/>
        <dbReference type="ChEBI" id="CHEBI:30616"/>
        <dbReference type="ChEBI" id="CHEBI:33019"/>
        <dbReference type="ChEBI" id="CHEBI:43474"/>
        <dbReference type="ChEBI" id="CHEBI:58228"/>
        <dbReference type="ChEBI" id="CHEBI:76913"/>
        <dbReference type="ChEBI" id="CHEBI:139126"/>
        <dbReference type="ChEBI" id="CHEBI:456215"/>
    </reaction>
</comment>
<dbReference type="InterPro" id="IPR055128">
    <property type="entry name" value="HypF_C_2"/>
</dbReference>
<evidence type="ECO:0000259" key="11">
    <source>
        <dbReference type="PROSITE" id="PS51163"/>
    </source>
</evidence>
<evidence type="ECO:0000313" key="12">
    <source>
        <dbReference type="EMBL" id="ACL03708.1"/>
    </source>
</evidence>
<dbReference type="FunFam" id="3.30.420.360:FF:000001">
    <property type="entry name" value="Carbamoyltransferase HypF"/>
    <property type="match status" value="1"/>
</dbReference>
<dbReference type="Gene3D" id="3.30.420.360">
    <property type="match status" value="1"/>
</dbReference>
<feature type="domain" description="Acylphosphatase-like" evidence="10">
    <location>
        <begin position="7"/>
        <end position="93"/>
    </location>
</feature>
<keyword evidence="4" id="KW-0479">Metal-binding</keyword>
<dbReference type="Pfam" id="PF00708">
    <property type="entry name" value="Acylphosphatase"/>
    <property type="match status" value="1"/>
</dbReference>
<keyword evidence="5" id="KW-0863">Zinc-finger</keyword>
<evidence type="ECO:0000259" key="10">
    <source>
        <dbReference type="PROSITE" id="PS51160"/>
    </source>
</evidence>
<gene>
    <name evidence="12" type="ordered locus">Dalk_2012</name>
</gene>
<evidence type="ECO:0000256" key="2">
    <source>
        <dbReference type="ARBA" id="ARBA00008097"/>
    </source>
</evidence>
<dbReference type="GO" id="GO:0008270">
    <property type="term" value="F:zinc ion binding"/>
    <property type="evidence" value="ECO:0007669"/>
    <property type="project" value="UniProtKB-KW"/>
</dbReference>
<protein>
    <recommendedName>
        <fullName evidence="8">Carbamoyltransferase</fullName>
        <ecNumber evidence="8">6.2.-.-</ecNumber>
    </recommendedName>
</protein>
<keyword evidence="6" id="KW-0862">Zinc</keyword>
<dbReference type="PIRSF" id="PIRSF006256">
    <property type="entry name" value="CMPcnvr_hdrg_mat"/>
    <property type="match status" value="1"/>
</dbReference>